<keyword evidence="3" id="KW-0040">ANK repeat</keyword>
<dbReference type="OrthoDB" id="20872at2759"/>
<dbReference type="PROSITE" id="PS50005">
    <property type="entry name" value="TPR"/>
    <property type="match status" value="1"/>
</dbReference>
<evidence type="ECO:0000256" key="4">
    <source>
        <dbReference type="PROSITE-ProRule" id="PRU00339"/>
    </source>
</evidence>
<dbReference type="Gene3D" id="1.25.40.20">
    <property type="entry name" value="Ankyrin repeat-containing domain"/>
    <property type="match status" value="2"/>
</dbReference>
<dbReference type="AlphaFoldDB" id="A0A1R3KRX8"/>
<dbReference type="Gene3D" id="1.25.40.10">
    <property type="entry name" value="Tetratricopeptide repeat domain"/>
    <property type="match status" value="1"/>
</dbReference>
<evidence type="ECO:0000256" key="2">
    <source>
        <dbReference type="ARBA" id="ARBA00022803"/>
    </source>
</evidence>
<dbReference type="PANTHER" id="PTHR46224:SF67">
    <property type="entry name" value="HSP70-HSP90 ORGANIZING PROTEIN 3-LIKE"/>
    <property type="match status" value="1"/>
</dbReference>
<keyword evidence="6" id="KW-1185">Reference proteome</keyword>
<dbReference type="Proteomes" id="UP000187203">
    <property type="component" value="Unassembled WGS sequence"/>
</dbReference>
<dbReference type="InterPro" id="IPR019734">
    <property type="entry name" value="TPR_rpt"/>
</dbReference>
<dbReference type="SUPFAM" id="SSF48403">
    <property type="entry name" value="Ankyrin repeat"/>
    <property type="match status" value="1"/>
</dbReference>
<dbReference type="Pfam" id="PF00023">
    <property type="entry name" value="Ank"/>
    <property type="match status" value="1"/>
</dbReference>
<proteinExistence type="predicted"/>
<dbReference type="Pfam" id="PF07719">
    <property type="entry name" value="TPR_2"/>
    <property type="match status" value="1"/>
</dbReference>
<dbReference type="PRINTS" id="PR01415">
    <property type="entry name" value="ANKYRIN"/>
</dbReference>
<dbReference type="InterPro" id="IPR002110">
    <property type="entry name" value="Ankyrin_rpt"/>
</dbReference>
<evidence type="ECO:0000256" key="3">
    <source>
        <dbReference type="PROSITE-ProRule" id="PRU00023"/>
    </source>
</evidence>
<comment type="caution">
    <text evidence="5">The sequence shown here is derived from an EMBL/GenBank/DDBJ whole genome shotgun (WGS) entry which is preliminary data.</text>
</comment>
<gene>
    <name evidence="5" type="ORF">COLO4_05095</name>
</gene>
<dbReference type="EMBL" id="AWUE01012155">
    <property type="protein sequence ID" value="OMP09824.1"/>
    <property type="molecule type" value="Genomic_DNA"/>
</dbReference>
<name>A0A1R3KRX8_9ROSI</name>
<dbReference type="InterPro" id="IPR036770">
    <property type="entry name" value="Ankyrin_rpt-contain_sf"/>
</dbReference>
<dbReference type="InterPro" id="IPR051616">
    <property type="entry name" value="Cul2-RING_E3_ligase_SR"/>
</dbReference>
<organism evidence="5 6">
    <name type="scientific">Corchorus olitorius</name>
    <dbReference type="NCBI Taxonomy" id="93759"/>
    <lineage>
        <taxon>Eukaryota</taxon>
        <taxon>Viridiplantae</taxon>
        <taxon>Streptophyta</taxon>
        <taxon>Embryophyta</taxon>
        <taxon>Tracheophyta</taxon>
        <taxon>Spermatophyta</taxon>
        <taxon>Magnoliopsida</taxon>
        <taxon>eudicotyledons</taxon>
        <taxon>Gunneridae</taxon>
        <taxon>Pentapetalae</taxon>
        <taxon>rosids</taxon>
        <taxon>malvids</taxon>
        <taxon>Malvales</taxon>
        <taxon>Malvaceae</taxon>
        <taxon>Grewioideae</taxon>
        <taxon>Apeibeae</taxon>
        <taxon>Corchorus</taxon>
    </lineage>
</organism>
<dbReference type="SMART" id="SM00028">
    <property type="entry name" value="TPR"/>
    <property type="match status" value="2"/>
</dbReference>
<sequence>MSFYFYSVEAEADDDEHCIWFDAANSGDLDRLKELVLTRLDGGKLANALPYYKGRGGQTVFHFAATAGRMEICKYFVEELKLNIDDFLDNKGHTPLHSAIIEDHYDVAVYLLDHGANSNAADNVIGATPLYLSVKMAPPNFLQFLISKGAEIDAIPNDGSGTPLQLAAYENFTDNMKVLLDNHANPNGVLHDQLSSPLYLSIVNGSIEFVKLLLQAGADPNLLSAGHTPLGVAAGMGEVEVIKCLLNAGADPDVPNHVSYIPIEFAALLGRREAVRCLLPATSRISTIKDWSVDGILNFFGSNEATKKMKKLFEGSFLVAKCIGEEAFKRNDYYTAIGWYSQALTRFPTDPATIHSKRSLCWIRLIKGNFALEDAKCCIRLRPDWPEGYHRLGEAWMQLKNYKDAAAAFSHGCDLDPGNDELQNALKQALEGRRKFCGKQTCE</sequence>
<dbReference type="SMART" id="SM00248">
    <property type="entry name" value="ANK"/>
    <property type="match status" value="6"/>
</dbReference>
<dbReference type="PROSITE" id="PS50088">
    <property type="entry name" value="ANK_REPEAT"/>
    <property type="match status" value="4"/>
</dbReference>
<dbReference type="InterPro" id="IPR013105">
    <property type="entry name" value="TPR_2"/>
</dbReference>
<feature type="repeat" description="ANK" evidence="3">
    <location>
        <begin position="91"/>
        <end position="123"/>
    </location>
</feature>
<dbReference type="Pfam" id="PF12796">
    <property type="entry name" value="Ank_2"/>
    <property type="match status" value="2"/>
</dbReference>
<feature type="repeat" description="TPR" evidence="4">
    <location>
        <begin position="386"/>
        <end position="419"/>
    </location>
</feature>
<feature type="repeat" description="ANK" evidence="3">
    <location>
        <begin position="225"/>
        <end position="257"/>
    </location>
</feature>
<dbReference type="InterPro" id="IPR011990">
    <property type="entry name" value="TPR-like_helical_dom_sf"/>
</dbReference>
<dbReference type="PANTHER" id="PTHR46224">
    <property type="entry name" value="ANKYRIN REPEAT FAMILY PROTEIN"/>
    <property type="match status" value="1"/>
</dbReference>
<evidence type="ECO:0008006" key="7">
    <source>
        <dbReference type="Google" id="ProtNLM"/>
    </source>
</evidence>
<evidence type="ECO:0000313" key="6">
    <source>
        <dbReference type="Proteomes" id="UP000187203"/>
    </source>
</evidence>
<evidence type="ECO:0000313" key="5">
    <source>
        <dbReference type="EMBL" id="OMP09824.1"/>
    </source>
</evidence>
<feature type="repeat" description="ANK" evidence="3">
    <location>
        <begin position="193"/>
        <end position="225"/>
    </location>
</feature>
<reference evidence="6" key="1">
    <citation type="submission" date="2013-09" db="EMBL/GenBank/DDBJ databases">
        <title>Corchorus olitorius genome sequencing.</title>
        <authorList>
            <person name="Alam M."/>
            <person name="Haque M.S."/>
            <person name="Islam M.S."/>
            <person name="Emdad E.M."/>
            <person name="Islam M.M."/>
            <person name="Ahmed B."/>
            <person name="Halim A."/>
            <person name="Hossen Q.M.M."/>
            <person name="Hossain M.Z."/>
            <person name="Ahmed R."/>
            <person name="Khan M.M."/>
            <person name="Islam R."/>
            <person name="Rashid M.M."/>
            <person name="Khan S.A."/>
            <person name="Rahman M.S."/>
            <person name="Alam M."/>
            <person name="Yahiya A.S."/>
            <person name="Khan M.S."/>
            <person name="Azam M.S."/>
            <person name="Haque T."/>
            <person name="Lashkar M.Z.H."/>
            <person name="Akhand A.I."/>
            <person name="Morshed G."/>
            <person name="Roy S."/>
            <person name="Uddin K.S."/>
            <person name="Rabeya T."/>
            <person name="Hossain A.S."/>
            <person name="Chowdhury A."/>
            <person name="Snigdha A.R."/>
            <person name="Mortoza M.S."/>
            <person name="Matin S.A."/>
            <person name="Hoque S.M.E."/>
            <person name="Islam M.K."/>
            <person name="Roy D.K."/>
            <person name="Haider R."/>
            <person name="Moosa M.M."/>
            <person name="Elias S.M."/>
            <person name="Hasan A.M."/>
            <person name="Jahan S."/>
            <person name="Shafiuddin M."/>
            <person name="Mahmood N."/>
            <person name="Shommy N.S."/>
        </authorList>
    </citation>
    <scope>NUCLEOTIDE SEQUENCE [LARGE SCALE GENOMIC DNA]</scope>
    <source>
        <strain evidence="6">cv. O-4</strain>
    </source>
</reference>
<dbReference type="STRING" id="93759.A0A1R3KRX8"/>
<feature type="repeat" description="ANK" evidence="3">
    <location>
        <begin position="125"/>
        <end position="157"/>
    </location>
</feature>
<dbReference type="PROSITE" id="PS50297">
    <property type="entry name" value="ANK_REP_REGION"/>
    <property type="match status" value="4"/>
</dbReference>
<dbReference type="SUPFAM" id="SSF48452">
    <property type="entry name" value="TPR-like"/>
    <property type="match status" value="1"/>
</dbReference>
<evidence type="ECO:0000256" key="1">
    <source>
        <dbReference type="ARBA" id="ARBA00022737"/>
    </source>
</evidence>
<protein>
    <recommendedName>
        <fullName evidence="7">Tetratricopeptide TPR-1</fullName>
    </recommendedName>
</protein>
<accession>A0A1R3KRX8</accession>
<keyword evidence="2 4" id="KW-0802">TPR repeat</keyword>
<keyword evidence="1" id="KW-0677">Repeat</keyword>